<comment type="catalytic activity">
    <reaction evidence="1">
        <text>ATP + protein L-histidine = ADP + protein N-phospho-L-histidine.</text>
        <dbReference type="EC" id="2.7.13.3"/>
    </reaction>
</comment>
<keyword evidence="5" id="KW-0597">Phosphoprotein</keyword>
<dbReference type="InterPro" id="IPR003661">
    <property type="entry name" value="HisK_dim/P_dom"/>
</dbReference>
<dbReference type="Proteomes" id="UP001205906">
    <property type="component" value="Unassembled WGS sequence"/>
</dbReference>
<dbReference type="PROSITE" id="PS50109">
    <property type="entry name" value="HIS_KIN"/>
    <property type="match status" value="1"/>
</dbReference>
<dbReference type="EC" id="2.7.13.3" evidence="3"/>
<keyword evidence="9 13" id="KW-0067">ATP-binding</keyword>
<evidence type="ECO:0000313" key="13">
    <source>
        <dbReference type="EMBL" id="MCO6048979.1"/>
    </source>
</evidence>
<evidence type="ECO:0000256" key="9">
    <source>
        <dbReference type="ARBA" id="ARBA00022840"/>
    </source>
</evidence>
<keyword evidence="10" id="KW-1133">Transmembrane helix</keyword>
<sequence>MIPLRLRLALLLFVAIVTVVVLAAVITAQIVERGRDGSFNRAFAEEVSVVTRLVGGSAERAREAGITLGPKPDGRLMRRLNEELMAFDLPPSAMIVAADDNKRQLAFPVTDSEWAYLSYPSRPPSPFRALVSYLSLVVLGAIVVSFFVASRILGPMRMIENALAAVGPEGVPPPIPEKGPPETRATAHALNRLSARLKSAMESRMRLVAAAGHDLRTPMTRLRLRAEFLPDDDRAIWLRDLDELDQIADSAIRLVREEAEPGAFEPISLRRLAQDVVKEVSEIGLPASIVPGDAPALVRGQPLALKRALRNLVENAARHGGGARVQVTQADRRAVFRVEDDGPGIPDDLLAQAFEPFFRVDAARRKVHKGAGLGLAIAREIVERNGGTITIRNRQPHGLLQEVTLPLGQ</sequence>
<dbReference type="InterPro" id="IPR003594">
    <property type="entry name" value="HATPase_dom"/>
</dbReference>
<feature type="domain" description="HAMP" evidence="12">
    <location>
        <begin position="150"/>
        <end position="202"/>
    </location>
</feature>
<dbReference type="CDD" id="cd00075">
    <property type="entry name" value="HATPase"/>
    <property type="match status" value="1"/>
</dbReference>
<organism evidence="13 14">
    <name type="scientific">Mesorhizobium liriopis</name>
    <dbReference type="NCBI Taxonomy" id="2953882"/>
    <lineage>
        <taxon>Bacteria</taxon>
        <taxon>Pseudomonadati</taxon>
        <taxon>Pseudomonadota</taxon>
        <taxon>Alphaproteobacteria</taxon>
        <taxon>Hyphomicrobiales</taxon>
        <taxon>Phyllobacteriaceae</taxon>
        <taxon>Mesorhizobium</taxon>
    </lineage>
</organism>
<dbReference type="InterPro" id="IPR036890">
    <property type="entry name" value="HATPase_C_sf"/>
</dbReference>
<dbReference type="Gene3D" id="3.30.565.10">
    <property type="entry name" value="Histidine kinase-like ATPase, C-terminal domain"/>
    <property type="match status" value="1"/>
</dbReference>
<evidence type="ECO:0000256" key="4">
    <source>
        <dbReference type="ARBA" id="ARBA00022475"/>
    </source>
</evidence>
<feature type="domain" description="Histidine kinase" evidence="11">
    <location>
        <begin position="210"/>
        <end position="409"/>
    </location>
</feature>
<dbReference type="PANTHER" id="PTHR44936">
    <property type="entry name" value="SENSOR PROTEIN CREC"/>
    <property type="match status" value="1"/>
</dbReference>
<dbReference type="Pfam" id="PF00672">
    <property type="entry name" value="HAMP"/>
    <property type="match status" value="1"/>
</dbReference>
<dbReference type="PROSITE" id="PS50885">
    <property type="entry name" value="HAMP"/>
    <property type="match status" value="1"/>
</dbReference>
<dbReference type="SMART" id="SM00387">
    <property type="entry name" value="HATPase_c"/>
    <property type="match status" value="1"/>
</dbReference>
<comment type="caution">
    <text evidence="13">The sequence shown here is derived from an EMBL/GenBank/DDBJ whole genome shotgun (WGS) entry which is preliminary data.</text>
</comment>
<dbReference type="PANTHER" id="PTHR44936:SF10">
    <property type="entry name" value="SENSOR PROTEIN RSTB"/>
    <property type="match status" value="1"/>
</dbReference>
<gene>
    <name evidence="13" type="ORF">NGM99_04140</name>
</gene>
<protein>
    <recommendedName>
        <fullName evidence="3">histidine kinase</fullName>
        <ecNumber evidence="3">2.7.13.3</ecNumber>
    </recommendedName>
</protein>
<dbReference type="GO" id="GO:0005524">
    <property type="term" value="F:ATP binding"/>
    <property type="evidence" value="ECO:0007669"/>
    <property type="project" value="UniProtKB-KW"/>
</dbReference>
<dbReference type="InterPro" id="IPR050980">
    <property type="entry name" value="2C_sensor_his_kinase"/>
</dbReference>
<proteinExistence type="predicted"/>
<feature type="transmembrane region" description="Helical" evidence="10">
    <location>
        <begin position="130"/>
        <end position="149"/>
    </location>
</feature>
<dbReference type="Gene3D" id="1.10.287.130">
    <property type="match status" value="1"/>
</dbReference>
<dbReference type="SUPFAM" id="SSF47384">
    <property type="entry name" value="Homodimeric domain of signal transducing histidine kinase"/>
    <property type="match status" value="1"/>
</dbReference>
<evidence type="ECO:0000256" key="5">
    <source>
        <dbReference type="ARBA" id="ARBA00022553"/>
    </source>
</evidence>
<dbReference type="CDD" id="cd00082">
    <property type="entry name" value="HisKA"/>
    <property type="match status" value="1"/>
</dbReference>
<evidence type="ECO:0000256" key="8">
    <source>
        <dbReference type="ARBA" id="ARBA00022777"/>
    </source>
</evidence>
<dbReference type="SMART" id="SM00388">
    <property type="entry name" value="HisKA"/>
    <property type="match status" value="1"/>
</dbReference>
<dbReference type="PRINTS" id="PR00344">
    <property type="entry name" value="BCTRLSENSOR"/>
</dbReference>
<dbReference type="RefSeq" id="WP_252816279.1">
    <property type="nucleotide sequence ID" value="NZ_JAMXQS010000002.1"/>
</dbReference>
<keyword evidence="7" id="KW-0547">Nucleotide-binding</keyword>
<accession>A0ABT1C2D0</accession>
<evidence type="ECO:0000259" key="11">
    <source>
        <dbReference type="PROSITE" id="PS50109"/>
    </source>
</evidence>
<name>A0ABT1C2D0_9HYPH</name>
<dbReference type="InterPro" id="IPR036097">
    <property type="entry name" value="HisK_dim/P_sf"/>
</dbReference>
<evidence type="ECO:0000256" key="7">
    <source>
        <dbReference type="ARBA" id="ARBA00022741"/>
    </source>
</evidence>
<keyword evidence="6" id="KW-0808">Transferase</keyword>
<evidence type="ECO:0000256" key="2">
    <source>
        <dbReference type="ARBA" id="ARBA00004651"/>
    </source>
</evidence>
<reference evidence="13 14" key="1">
    <citation type="submission" date="2022-06" db="EMBL/GenBank/DDBJ databases">
        <title>Mesorhizobium sp. strain RP14 Genome sequencing and assembly.</title>
        <authorList>
            <person name="Kim I."/>
        </authorList>
    </citation>
    <scope>NUCLEOTIDE SEQUENCE [LARGE SCALE GENOMIC DNA]</scope>
    <source>
        <strain evidence="14">RP14(2022)</strain>
    </source>
</reference>
<keyword evidence="8" id="KW-0418">Kinase</keyword>
<keyword evidence="4" id="KW-1003">Cell membrane</keyword>
<evidence type="ECO:0000256" key="3">
    <source>
        <dbReference type="ARBA" id="ARBA00012438"/>
    </source>
</evidence>
<dbReference type="Pfam" id="PF02518">
    <property type="entry name" value="HATPase_c"/>
    <property type="match status" value="1"/>
</dbReference>
<comment type="subcellular location">
    <subcellularLocation>
        <location evidence="2">Cell membrane</location>
        <topology evidence="2">Multi-pass membrane protein</topology>
    </subcellularLocation>
</comment>
<dbReference type="InterPro" id="IPR005467">
    <property type="entry name" value="His_kinase_dom"/>
</dbReference>
<evidence type="ECO:0000256" key="1">
    <source>
        <dbReference type="ARBA" id="ARBA00000085"/>
    </source>
</evidence>
<keyword evidence="10" id="KW-0812">Transmembrane</keyword>
<evidence type="ECO:0000313" key="14">
    <source>
        <dbReference type="Proteomes" id="UP001205906"/>
    </source>
</evidence>
<dbReference type="InterPro" id="IPR003660">
    <property type="entry name" value="HAMP_dom"/>
</dbReference>
<evidence type="ECO:0000256" key="10">
    <source>
        <dbReference type="SAM" id="Phobius"/>
    </source>
</evidence>
<keyword evidence="14" id="KW-1185">Reference proteome</keyword>
<dbReference type="InterPro" id="IPR004358">
    <property type="entry name" value="Sig_transdc_His_kin-like_C"/>
</dbReference>
<evidence type="ECO:0000256" key="6">
    <source>
        <dbReference type="ARBA" id="ARBA00022679"/>
    </source>
</evidence>
<dbReference type="SUPFAM" id="SSF55874">
    <property type="entry name" value="ATPase domain of HSP90 chaperone/DNA topoisomerase II/histidine kinase"/>
    <property type="match status" value="1"/>
</dbReference>
<keyword evidence="10" id="KW-0472">Membrane</keyword>
<dbReference type="SMART" id="SM00304">
    <property type="entry name" value="HAMP"/>
    <property type="match status" value="1"/>
</dbReference>
<evidence type="ECO:0000259" key="12">
    <source>
        <dbReference type="PROSITE" id="PS50885"/>
    </source>
</evidence>
<dbReference type="EMBL" id="JAMXQS010000002">
    <property type="protein sequence ID" value="MCO6048979.1"/>
    <property type="molecule type" value="Genomic_DNA"/>
</dbReference>